<protein>
    <submittedName>
        <fullName evidence="1">Uncharacterized protein</fullName>
    </submittedName>
</protein>
<proteinExistence type="predicted"/>
<sequence length="44" mass="4416">MTVVRKVLASLATVGAAVGLMAFGTLGEFTAEDAGFPRTSLSDG</sequence>
<evidence type="ECO:0000313" key="2">
    <source>
        <dbReference type="Proteomes" id="UP000199406"/>
    </source>
</evidence>
<dbReference type="AlphaFoldDB" id="A0A1G7J940"/>
<organism evidence="1 2">
    <name type="scientific">Blastococcus aurantiacus</name>
    <dbReference type="NCBI Taxonomy" id="1550231"/>
    <lineage>
        <taxon>Bacteria</taxon>
        <taxon>Bacillati</taxon>
        <taxon>Actinomycetota</taxon>
        <taxon>Actinomycetes</taxon>
        <taxon>Geodermatophilales</taxon>
        <taxon>Geodermatophilaceae</taxon>
        <taxon>Blastococcus</taxon>
    </lineage>
</organism>
<accession>A0A1G7J940</accession>
<keyword evidence="2" id="KW-1185">Reference proteome</keyword>
<evidence type="ECO:0000313" key="1">
    <source>
        <dbReference type="EMBL" id="SDF21386.1"/>
    </source>
</evidence>
<dbReference type="EMBL" id="FNBT01000002">
    <property type="protein sequence ID" value="SDF21386.1"/>
    <property type="molecule type" value="Genomic_DNA"/>
</dbReference>
<gene>
    <name evidence="1" type="ORF">SAMN05660662_1367</name>
</gene>
<name>A0A1G7J940_9ACTN</name>
<dbReference type="Proteomes" id="UP000199406">
    <property type="component" value="Unassembled WGS sequence"/>
</dbReference>
<reference evidence="2" key="1">
    <citation type="submission" date="2016-10" db="EMBL/GenBank/DDBJ databases">
        <authorList>
            <person name="Varghese N."/>
            <person name="Submissions S."/>
        </authorList>
    </citation>
    <scope>NUCLEOTIDE SEQUENCE [LARGE SCALE GENOMIC DNA]</scope>
    <source>
        <strain evidence="2">DSM 44268</strain>
    </source>
</reference>
<dbReference type="RefSeq" id="WP_255362234.1">
    <property type="nucleotide sequence ID" value="NZ_FNBT01000002.1"/>
</dbReference>